<dbReference type="CDD" id="cd00383">
    <property type="entry name" value="trans_reg_C"/>
    <property type="match status" value="1"/>
</dbReference>
<evidence type="ECO:0000256" key="2">
    <source>
        <dbReference type="PROSITE-ProRule" id="PRU01091"/>
    </source>
</evidence>
<dbReference type="GeneID" id="46912171"/>
<dbReference type="RefSeq" id="WP_071556101.1">
    <property type="nucleotide sequence ID" value="NZ_CP017887.1"/>
</dbReference>
<organism evidence="4 5">
    <name type="scientific">Pseudomonas frederiksbergensis</name>
    <dbReference type="NCBI Taxonomy" id="104087"/>
    <lineage>
        <taxon>Bacteria</taxon>
        <taxon>Pseudomonadati</taxon>
        <taxon>Pseudomonadota</taxon>
        <taxon>Gammaproteobacteria</taxon>
        <taxon>Pseudomonadales</taxon>
        <taxon>Pseudomonadaceae</taxon>
        <taxon>Pseudomonas</taxon>
    </lineage>
</organism>
<dbReference type="GO" id="GO:0003677">
    <property type="term" value="F:DNA binding"/>
    <property type="evidence" value="ECO:0007669"/>
    <property type="project" value="UniProtKB-UniRule"/>
</dbReference>
<dbReference type="SMART" id="SM00862">
    <property type="entry name" value="Trans_reg_C"/>
    <property type="match status" value="1"/>
</dbReference>
<dbReference type="PROSITE" id="PS51755">
    <property type="entry name" value="OMPR_PHOB"/>
    <property type="match status" value="1"/>
</dbReference>
<keyword evidence="1 2" id="KW-0238">DNA-binding</keyword>
<feature type="DNA-binding region" description="OmpR/PhoB-type" evidence="2">
    <location>
        <begin position="9"/>
        <end position="111"/>
    </location>
</feature>
<dbReference type="GO" id="GO:0006355">
    <property type="term" value="P:regulation of DNA-templated transcription"/>
    <property type="evidence" value="ECO:0007669"/>
    <property type="project" value="InterPro"/>
</dbReference>
<evidence type="ECO:0000313" key="4">
    <source>
        <dbReference type="EMBL" id="APC19607.1"/>
    </source>
</evidence>
<protein>
    <recommendedName>
        <fullName evidence="3">OmpR/PhoB-type domain-containing protein</fullName>
    </recommendedName>
</protein>
<dbReference type="OrthoDB" id="799930at2"/>
<name>A0A1J0EUP9_9PSED</name>
<evidence type="ECO:0000313" key="5">
    <source>
        <dbReference type="Proteomes" id="UP000182567"/>
    </source>
</evidence>
<reference evidence="5" key="1">
    <citation type="submission" date="2016-10" db="EMBL/GenBank/DDBJ databases">
        <title>Pseudomonas frederiksbergensis ERGS4:02 complete genome.</title>
        <authorList>
            <person name="Kumar R."/>
            <person name="Acharya V."/>
            <person name="Singh D."/>
        </authorList>
    </citation>
    <scope>NUCLEOTIDE SEQUENCE [LARGE SCALE GENOMIC DNA]</scope>
    <source>
        <strain evidence="5">ERGS4:02</strain>
        <plasmid evidence="5">Plasmid unnamed1</plasmid>
    </source>
</reference>
<accession>A0A1J0EUP9</accession>
<geneLocation type="plasmid" evidence="4">
    <name>unnamed1</name>
</geneLocation>
<sequence length="266" mass="29791">MSTQEIIIKSPLSDARKIKFYPAQMVIRVVGAGGLEKIDLGYTSSRLLELLISKAGVMVEREEILRYAWSGRVVSQNNLNQSIKLVREVLDDEISKSVIQTVPRRGYMFNPEYLLGEPVVELSELVVAESAVLPALQPVVFGSFSRWKEALLGALCLFQLFLLNGQIDYELLFLKRPDFQGEIVNGNRFIYVGDGGRGTEGLRERFKVSIAKLSEMPVQGAVVVFSKMHDFYEISCLSAEGKAGAFYVHASRVDLLAEQEFTECLR</sequence>
<evidence type="ECO:0000256" key="1">
    <source>
        <dbReference type="ARBA" id="ARBA00023125"/>
    </source>
</evidence>
<dbReference type="SUPFAM" id="SSF46894">
    <property type="entry name" value="C-terminal effector domain of the bipartite response regulators"/>
    <property type="match status" value="1"/>
</dbReference>
<dbReference type="InterPro" id="IPR001867">
    <property type="entry name" value="OmpR/PhoB-type_DNA-bd"/>
</dbReference>
<dbReference type="GO" id="GO:0000160">
    <property type="term" value="P:phosphorelay signal transduction system"/>
    <property type="evidence" value="ECO:0007669"/>
    <property type="project" value="InterPro"/>
</dbReference>
<dbReference type="Gene3D" id="1.10.10.10">
    <property type="entry name" value="Winged helix-like DNA-binding domain superfamily/Winged helix DNA-binding domain"/>
    <property type="match status" value="1"/>
</dbReference>
<keyword evidence="4" id="KW-0614">Plasmid</keyword>
<evidence type="ECO:0000259" key="3">
    <source>
        <dbReference type="PROSITE" id="PS51755"/>
    </source>
</evidence>
<dbReference type="Pfam" id="PF00486">
    <property type="entry name" value="Trans_reg_C"/>
    <property type="match status" value="1"/>
</dbReference>
<proteinExistence type="predicted"/>
<gene>
    <name evidence="4" type="ORF">BLL42_28260</name>
</gene>
<dbReference type="InterPro" id="IPR036388">
    <property type="entry name" value="WH-like_DNA-bd_sf"/>
</dbReference>
<dbReference type="InterPro" id="IPR016032">
    <property type="entry name" value="Sig_transdc_resp-reg_C-effctor"/>
</dbReference>
<dbReference type="Proteomes" id="UP000182567">
    <property type="component" value="Plasmid unnamed1"/>
</dbReference>
<dbReference type="AlphaFoldDB" id="A0A1J0EUP9"/>
<dbReference type="EMBL" id="CP017887">
    <property type="protein sequence ID" value="APC19607.1"/>
    <property type="molecule type" value="Genomic_DNA"/>
</dbReference>
<feature type="domain" description="OmpR/PhoB-type" evidence="3">
    <location>
        <begin position="9"/>
        <end position="111"/>
    </location>
</feature>